<feature type="region of interest" description="Disordered" evidence="10">
    <location>
        <begin position="330"/>
        <end position="371"/>
    </location>
</feature>
<evidence type="ECO:0000256" key="10">
    <source>
        <dbReference type="SAM" id="MobiDB-lite"/>
    </source>
</evidence>
<dbReference type="GO" id="GO:0004222">
    <property type="term" value="F:metalloendopeptidase activity"/>
    <property type="evidence" value="ECO:0007669"/>
    <property type="project" value="InterPro"/>
</dbReference>
<dbReference type="InterPro" id="IPR011049">
    <property type="entry name" value="Serralysin-like_metalloprot_C"/>
</dbReference>
<keyword evidence="7" id="KW-0677">Repeat</keyword>
<dbReference type="InterPro" id="IPR018511">
    <property type="entry name" value="Hemolysin-typ_Ca-bd_CS"/>
</dbReference>
<evidence type="ECO:0000256" key="9">
    <source>
        <dbReference type="ARBA" id="ARBA00022833"/>
    </source>
</evidence>
<evidence type="ECO:0000256" key="7">
    <source>
        <dbReference type="ARBA" id="ARBA00022737"/>
    </source>
</evidence>
<feature type="domain" description="Peptidase metallopeptidase" evidence="11">
    <location>
        <begin position="17"/>
        <end position="163"/>
    </location>
</feature>
<keyword evidence="13" id="KW-1185">Reference proteome</keyword>
<dbReference type="Gene3D" id="2.150.10.10">
    <property type="entry name" value="Serralysin-like metalloprotease, C-terminal"/>
    <property type="match status" value="3"/>
</dbReference>
<dbReference type="InterPro" id="IPR050557">
    <property type="entry name" value="RTX_toxin/Mannuronan_C5-epim"/>
</dbReference>
<comment type="caution">
    <text evidence="12">The sequence shown here is derived from an EMBL/GenBank/DDBJ whole genome shotgun (WGS) entry which is preliminary data.</text>
</comment>
<keyword evidence="4" id="KW-0964">Secreted</keyword>
<evidence type="ECO:0000256" key="1">
    <source>
        <dbReference type="ARBA" id="ARBA00001913"/>
    </source>
</evidence>
<dbReference type="PRINTS" id="PR00313">
    <property type="entry name" value="CABNDNGRPT"/>
</dbReference>
<evidence type="ECO:0000313" key="13">
    <source>
        <dbReference type="Proteomes" id="UP000528286"/>
    </source>
</evidence>
<keyword evidence="9" id="KW-0862">Zinc</keyword>
<dbReference type="GO" id="GO:0006508">
    <property type="term" value="P:proteolysis"/>
    <property type="evidence" value="ECO:0007669"/>
    <property type="project" value="UniProtKB-KW"/>
</dbReference>
<protein>
    <submittedName>
        <fullName evidence="12">Serralysin</fullName>
        <ecNumber evidence="12">3.4.24.40</ecNumber>
    </submittedName>
</protein>
<dbReference type="EC" id="3.4.24.40" evidence="12"/>
<sequence>MVNTFNSDFDGLVDKITGDRLSSTTITVNLDGLLNNPGQYNAARQALDMWSAFTGLKFVLVHDGSAQIDITNRYPGAFTTQDYASPSGKMLVNVTQFWYTGAPSGTDPWQTGYYGLQTFIHEIGHALGLEHGGNYNGGAPDYDRDALFRSDTWQYSVMSYFSQSNNWMEYATDLFLIGPMIADIEAIRKLYGPLTVNAGDTLYGAGESVLKGWTDFGKHPNTTYCINDTDGHDLVDFSNVQAGRELGWGLRGNVIDLRPGHFSDIGGHTGNVSIARGTIIEDARGSQLMDIIHGNDADNMLNGLGDNDMLYGGMGDDTLLGGAGDDYLEGNDGDDILEGGEGNDSFYGGDGNDVLRGGSGNDSMEGGQGADDYYVDSEQDQVSEFHTGNPAGADIVKKASDWIAYLKAPASQQNDRVYASIDYTLGDNLEVLVLTGNQRLDGTGNSLNNLITGNGNNNVLKGMEGSDRLWGGAGNDTLEGGTGDDWLDGGYARDTLTGGEGNDAFVFGVGFPKSASGGSSWGTLNASSDVVRDFVHLEDVIVLSRTAFAALNSGTTLAKNSFLLWTKGSYTANTRIIYDQSSSKLYYDADGSGKGFDKVVIASFDTKPVIDSSDFLLVA</sequence>
<dbReference type="Pfam" id="PF00413">
    <property type="entry name" value="Peptidase_M10"/>
    <property type="match status" value="1"/>
</dbReference>
<evidence type="ECO:0000256" key="8">
    <source>
        <dbReference type="ARBA" id="ARBA00022801"/>
    </source>
</evidence>
<proteinExistence type="inferred from homology"/>
<dbReference type="AlphaFoldDB" id="A0A7W6J274"/>
<comment type="cofactor">
    <cofactor evidence="1">
        <name>Ca(2+)</name>
        <dbReference type="ChEBI" id="CHEBI:29108"/>
    </cofactor>
</comment>
<keyword evidence="8 12" id="KW-0378">Hydrolase</keyword>
<comment type="subcellular location">
    <subcellularLocation>
        <location evidence="2">Secreted</location>
    </subcellularLocation>
</comment>
<evidence type="ECO:0000313" key="12">
    <source>
        <dbReference type="EMBL" id="MBB4063431.1"/>
    </source>
</evidence>
<dbReference type="PROSITE" id="PS00330">
    <property type="entry name" value="HEMOLYSIN_CALCIUM"/>
    <property type="match status" value="4"/>
</dbReference>
<dbReference type="Gene3D" id="3.40.390.10">
    <property type="entry name" value="Collagenase (Catalytic Domain)"/>
    <property type="match status" value="1"/>
</dbReference>
<dbReference type="RefSeq" id="WP_183364618.1">
    <property type="nucleotide sequence ID" value="NZ_JACIEZ010000001.1"/>
</dbReference>
<reference evidence="12 13" key="1">
    <citation type="submission" date="2020-08" db="EMBL/GenBank/DDBJ databases">
        <title>Genomic Encyclopedia of Type Strains, Phase IV (KMG-IV): sequencing the most valuable type-strain genomes for metagenomic binning, comparative biology and taxonomic classification.</title>
        <authorList>
            <person name="Goeker M."/>
        </authorList>
    </citation>
    <scope>NUCLEOTIDE SEQUENCE [LARGE SCALE GENOMIC DNA]</scope>
    <source>
        <strain evidence="12 13">DSM 29853</strain>
    </source>
</reference>
<dbReference type="Proteomes" id="UP000528286">
    <property type="component" value="Unassembled WGS sequence"/>
</dbReference>
<dbReference type="SUPFAM" id="SSF51120">
    <property type="entry name" value="beta-Roll"/>
    <property type="match status" value="3"/>
</dbReference>
<comment type="similarity">
    <text evidence="3">Belongs to the peptidase M10B family.</text>
</comment>
<dbReference type="InterPro" id="IPR006026">
    <property type="entry name" value="Peptidase_Metallo"/>
</dbReference>
<dbReference type="Pfam" id="PF08548">
    <property type="entry name" value="Peptidase_M10_C"/>
    <property type="match status" value="1"/>
</dbReference>
<evidence type="ECO:0000256" key="4">
    <source>
        <dbReference type="ARBA" id="ARBA00022525"/>
    </source>
</evidence>
<evidence type="ECO:0000256" key="5">
    <source>
        <dbReference type="ARBA" id="ARBA00022670"/>
    </source>
</evidence>
<dbReference type="GO" id="GO:0031012">
    <property type="term" value="C:extracellular matrix"/>
    <property type="evidence" value="ECO:0007669"/>
    <property type="project" value="InterPro"/>
</dbReference>
<evidence type="ECO:0000256" key="3">
    <source>
        <dbReference type="ARBA" id="ARBA00009490"/>
    </source>
</evidence>
<dbReference type="InterPro" id="IPR034033">
    <property type="entry name" value="Serralysin-like"/>
</dbReference>
<keyword evidence="6" id="KW-0479">Metal-binding</keyword>
<dbReference type="InterPro" id="IPR013858">
    <property type="entry name" value="Peptidase_M10B_C"/>
</dbReference>
<dbReference type="GO" id="GO:0005615">
    <property type="term" value="C:extracellular space"/>
    <property type="evidence" value="ECO:0007669"/>
    <property type="project" value="InterPro"/>
</dbReference>
<dbReference type="GO" id="GO:0008270">
    <property type="term" value="F:zinc ion binding"/>
    <property type="evidence" value="ECO:0007669"/>
    <property type="project" value="InterPro"/>
</dbReference>
<dbReference type="CDD" id="cd04277">
    <property type="entry name" value="ZnMc_serralysin_like"/>
    <property type="match status" value="1"/>
</dbReference>
<gene>
    <name evidence="12" type="ORF">GGR23_000592</name>
</gene>
<dbReference type="Pfam" id="PF00353">
    <property type="entry name" value="HemolysinCabind"/>
    <property type="match status" value="3"/>
</dbReference>
<dbReference type="InterPro" id="IPR024079">
    <property type="entry name" value="MetalloPept_cat_dom_sf"/>
</dbReference>
<name>A0A7W6J274_9HYPH</name>
<dbReference type="GO" id="GO:0005509">
    <property type="term" value="F:calcium ion binding"/>
    <property type="evidence" value="ECO:0007669"/>
    <property type="project" value="InterPro"/>
</dbReference>
<dbReference type="PANTHER" id="PTHR38340:SF1">
    <property type="entry name" value="S-LAYER PROTEIN"/>
    <property type="match status" value="1"/>
</dbReference>
<dbReference type="PANTHER" id="PTHR38340">
    <property type="entry name" value="S-LAYER PROTEIN"/>
    <property type="match status" value="1"/>
</dbReference>
<dbReference type="SMART" id="SM00235">
    <property type="entry name" value="ZnMc"/>
    <property type="match status" value="1"/>
</dbReference>
<dbReference type="InterPro" id="IPR001343">
    <property type="entry name" value="Hemolysn_Ca-bd"/>
</dbReference>
<accession>A0A7W6J274</accession>
<evidence type="ECO:0000259" key="11">
    <source>
        <dbReference type="SMART" id="SM00235"/>
    </source>
</evidence>
<dbReference type="SUPFAM" id="SSF55486">
    <property type="entry name" value="Metalloproteases ('zincins'), catalytic domain"/>
    <property type="match status" value="1"/>
</dbReference>
<evidence type="ECO:0000256" key="2">
    <source>
        <dbReference type="ARBA" id="ARBA00004613"/>
    </source>
</evidence>
<evidence type="ECO:0000256" key="6">
    <source>
        <dbReference type="ARBA" id="ARBA00022723"/>
    </source>
</evidence>
<dbReference type="InterPro" id="IPR001818">
    <property type="entry name" value="Pept_M10_metallopeptidase"/>
</dbReference>
<dbReference type="EMBL" id="JACIEZ010000001">
    <property type="protein sequence ID" value="MBB4063431.1"/>
    <property type="molecule type" value="Genomic_DNA"/>
</dbReference>
<organism evidence="12 13">
    <name type="scientific">Gellertiella hungarica</name>
    <dbReference type="NCBI Taxonomy" id="1572859"/>
    <lineage>
        <taxon>Bacteria</taxon>
        <taxon>Pseudomonadati</taxon>
        <taxon>Pseudomonadota</taxon>
        <taxon>Alphaproteobacteria</taxon>
        <taxon>Hyphomicrobiales</taxon>
        <taxon>Rhizobiaceae</taxon>
        <taxon>Gellertiella</taxon>
    </lineage>
</organism>
<keyword evidence="5" id="KW-0645">Protease</keyword>